<dbReference type="Pfam" id="PF00089">
    <property type="entry name" value="Trypsin"/>
    <property type="match status" value="1"/>
</dbReference>
<evidence type="ECO:0000256" key="6">
    <source>
        <dbReference type="ARBA" id="ARBA00022825"/>
    </source>
</evidence>
<feature type="domain" description="Clip" evidence="15">
    <location>
        <begin position="28"/>
        <end position="81"/>
    </location>
</feature>
<evidence type="ECO:0000256" key="13">
    <source>
        <dbReference type="SAM" id="MobiDB-lite"/>
    </source>
</evidence>
<dbReference type="InterPro" id="IPR022700">
    <property type="entry name" value="CLIP"/>
</dbReference>
<dbReference type="FunFam" id="2.40.10.10:FF:000015">
    <property type="entry name" value="Atrial natriuretic peptide-converting enzyme"/>
    <property type="match status" value="1"/>
</dbReference>
<evidence type="ECO:0000256" key="3">
    <source>
        <dbReference type="ARBA" id="ARBA00022670"/>
    </source>
</evidence>
<keyword evidence="3 11" id="KW-0645">Protease</keyword>
<keyword evidence="5 11" id="KW-0378">Hydrolase</keyword>
<dbReference type="InterPro" id="IPR018114">
    <property type="entry name" value="TRYPSIN_HIS"/>
</dbReference>
<dbReference type="InterPro" id="IPR043504">
    <property type="entry name" value="Peptidase_S1_PA_chymotrypsin"/>
</dbReference>
<evidence type="ECO:0000256" key="10">
    <source>
        <dbReference type="ARBA" id="ARBA00024195"/>
    </source>
</evidence>
<keyword evidence="4 12" id="KW-0732">Signal</keyword>
<dbReference type="GO" id="GO:0004252">
    <property type="term" value="F:serine-type endopeptidase activity"/>
    <property type="evidence" value="ECO:0007669"/>
    <property type="project" value="UniProtKB-UniRule"/>
</dbReference>
<dbReference type="PANTHER" id="PTHR24252:SF7">
    <property type="entry name" value="HYALIN"/>
    <property type="match status" value="1"/>
</dbReference>
<feature type="compositionally biased region" description="Basic and acidic residues" evidence="13">
    <location>
        <begin position="87"/>
        <end position="104"/>
    </location>
</feature>
<evidence type="ECO:0000256" key="4">
    <source>
        <dbReference type="ARBA" id="ARBA00022729"/>
    </source>
</evidence>
<dbReference type="SMART" id="SM00680">
    <property type="entry name" value="CLIP"/>
    <property type="match status" value="1"/>
</dbReference>
<gene>
    <name evidence="16" type="ORF">L798_07336</name>
</gene>
<dbReference type="EMBL" id="KK852669">
    <property type="protein sequence ID" value="KDR18888.1"/>
    <property type="molecule type" value="Genomic_DNA"/>
</dbReference>
<dbReference type="PROSITE" id="PS00135">
    <property type="entry name" value="TRYPSIN_SER"/>
    <property type="match status" value="1"/>
</dbReference>
<feature type="region of interest" description="Disordered" evidence="13">
    <location>
        <begin position="85"/>
        <end position="104"/>
    </location>
</feature>
<dbReference type="FunCoup" id="A0A067RFG3">
    <property type="interactions" value="1"/>
</dbReference>
<keyword evidence="8" id="KW-1015">Disulfide bond</keyword>
<dbReference type="InterPro" id="IPR001254">
    <property type="entry name" value="Trypsin_dom"/>
</dbReference>
<keyword evidence="2 12" id="KW-0964">Secreted</keyword>
<evidence type="ECO:0000256" key="11">
    <source>
        <dbReference type="RuleBase" id="RU363034"/>
    </source>
</evidence>
<comment type="subcellular location">
    <subcellularLocation>
        <location evidence="1 12">Secreted</location>
    </subcellularLocation>
</comment>
<feature type="chain" id="PRO_5023971183" description="CLIP domain-containing serine protease" evidence="12">
    <location>
        <begin position="21"/>
        <end position="368"/>
    </location>
</feature>
<dbReference type="InterPro" id="IPR033116">
    <property type="entry name" value="TRYPSIN_SER"/>
</dbReference>
<dbReference type="PANTHER" id="PTHR24252">
    <property type="entry name" value="ACROSIN-RELATED"/>
    <property type="match status" value="1"/>
</dbReference>
<evidence type="ECO:0000256" key="1">
    <source>
        <dbReference type="ARBA" id="ARBA00004613"/>
    </source>
</evidence>
<dbReference type="InterPro" id="IPR009003">
    <property type="entry name" value="Peptidase_S1_PA"/>
</dbReference>
<evidence type="ECO:0000256" key="7">
    <source>
        <dbReference type="ARBA" id="ARBA00023145"/>
    </source>
</evidence>
<evidence type="ECO:0000256" key="8">
    <source>
        <dbReference type="ARBA" id="ARBA00023157"/>
    </source>
</evidence>
<dbReference type="FunFam" id="3.30.1640.30:FF:000001">
    <property type="entry name" value="Serine protease 7"/>
    <property type="match status" value="1"/>
</dbReference>
<dbReference type="PRINTS" id="PR00722">
    <property type="entry name" value="CHYMOTRYPSIN"/>
</dbReference>
<protein>
    <recommendedName>
        <fullName evidence="12">CLIP domain-containing serine protease</fullName>
        <ecNumber evidence="11">3.4.21.-</ecNumber>
    </recommendedName>
</protein>
<dbReference type="CDD" id="cd00190">
    <property type="entry name" value="Tryp_SPc"/>
    <property type="match status" value="1"/>
</dbReference>
<evidence type="ECO:0000259" key="14">
    <source>
        <dbReference type="PROSITE" id="PS50240"/>
    </source>
</evidence>
<dbReference type="InterPro" id="IPR001314">
    <property type="entry name" value="Peptidase_S1A"/>
</dbReference>
<keyword evidence="17" id="KW-1185">Reference proteome</keyword>
<dbReference type="InParanoid" id="A0A067RFG3"/>
<dbReference type="AlphaFoldDB" id="A0A067RFG3"/>
<dbReference type="PROSITE" id="PS51888">
    <property type="entry name" value="CLIP"/>
    <property type="match status" value="1"/>
</dbReference>
<proteinExistence type="inferred from homology"/>
<evidence type="ECO:0000313" key="16">
    <source>
        <dbReference type="EMBL" id="KDR18888.1"/>
    </source>
</evidence>
<evidence type="ECO:0000256" key="2">
    <source>
        <dbReference type="ARBA" id="ARBA00022525"/>
    </source>
</evidence>
<organism evidence="16 17">
    <name type="scientific">Zootermopsis nevadensis</name>
    <name type="common">Dampwood termite</name>
    <dbReference type="NCBI Taxonomy" id="136037"/>
    <lineage>
        <taxon>Eukaryota</taxon>
        <taxon>Metazoa</taxon>
        <taxon>Ecdysozoa</taxon>
        <taxon>Arthropoda</taxon>
        <taxon>Hexapoda</taxon>
        <taxon>Insecta</taxon>
        <taxon>Pterygota</taxon>
        <taxon>Neoptera</taxon>
        <taxon>Polyneoptera</taxon>
        <taxon>Dictyoptera</taxon>
        <taxon>Blattodea</taxon>
        <taxon>Blattoidea</taxon>
        <taxon>Termitoidae</taxon>
        <taxon>Termopsidae</taxon>
        <taxon>Zootermopsis</taxon>
    </lineage>
</organism>
<keyword evidence="9" id="KW-0325">Glycoprotein</keyword>
<dbReference type="eggNOG" id="KOG3627">
    <property type="taxonomic scope" value="Eukaryota"/>
</dbReference>
<dbReference type="SUPFAM" id="SSF50494">
    <property type="entry name" value="Trypsin-like serine proteases"/>
    <property type="match status" value="1"/>
</dbReference>
<evidence type="ECO:0000313" key="17">
    <source>
        <dbReference type="Proteomes" id="UP000027135"/>
    </source>
</evidence>
<sequence>MAKQLHSLLFLALVAAAASSNSVSRSDGCTNPSGRAGMCLNIKQCSPLLNLLRQQRQIAGVADFLRASACGYEGSDPKVCCPGTETRATEAEPENDSRTPVKEPVKLPDVTECGIAGQPDEQRIIGGYPAKLGAWPWLVALGYKSSSSADIKFLCGGALITNRHVITAGHCVHGRKDLYMARLGELDLERDDDGATPIDILIEDHKVHNNYDPRTFVNDVAILRLQNDVNYTNLIRPICLPLAPEIRSLDFVRKFPYIAGWGSVQFNGPSSSQLLQLQIPVVSQAQCKDAFKKFSTAHIDDHVLCAGYAQGGKDACQGDSGGPLMWSKSQRYYLIGVVSYGFRCAEPGYPGVYTRVSAFLDWITTHLI</sequence>
<dbReference type="PROSITE" id="PS00134">
    <property type="entry name" value="TRYPSIN_HIS"/>
    <property type="match status" value="1"/>
</dbReference>
<dbReference type="OMA" id="WGSVYFH"/>
<name>A0A067RFG3_ZOONE</name>
<evidence type="ECO:0000259" key="15">
    <source>
        <dbReference type="PROSITE" id="PS51888"/>
    </source>
</evidence>
<dbReference type="InterPro" id="IPR038565">
    <property type="entry name" value="CLIP_sf"/>
</dbReference>
<dbReference type="GO" id="GO:0006508">
    <property type="term" value="P:proteolysis"/>
    <property type="evidence" value="ECO:0007669"/>
    <property type="project" value="UniProtKB-KW"/>
</dbReference>
<feature type="signal peptide" evidence="12">
    <location>
        <begin position="1"/>
        <end position="20"/>
    </location>
</feature>
<evidence type="ECO:0000256" key="9">
    <source>
        <dbReference type="ARBA" id="ARBA00023180"/>
    </source>
</evidence>
<comment type="similarity">
    <text evidence="10 12">Belongs to the peptidase S1 family. CLIP subfamily.</text>
</comment>
<dbReference type="Pfam" id="PF12032">
    <property type="entry name" value="CLIP"/>
    <property type="match status" value="1"/>
</dbReference>
<dbReference type="STRING" id="136037.A0A067RFG3"/>
<dbReference type="EC" id="3.4.21.-" evidence="11"/>
<keyword evidence="6 11" id="KW-0720">Serine protease</keyword>
<dbReference type="GO" id="GO:0005576">
    <property type="term" value="C:extracellular region"/>
    <property type="evidence" value="ECO:0007669"/>
    <property type="project" value="UniProtKB-SubCell"/>
</dbReference>
<dbReference type="Gene3D" id="3.30.1640.30">
    <property type="match status" value="1"/>
</dbReference>
<accession>A0A067RFG3</accession>
<evidence type="ECO:0000256" key="12">
    <source>
        <dbReference type="RuleBase" id="RU366078"/>
    </source>
</evidence>
<keyword evidence="7" id="KW-0865">Zymogen</keyword>
<comment type="domain">
    <text evidence="12">The clip domain consists of 35-55 residues which are 'knitted' together usually by 3 conserved disulfide bonds forming a clip-like compact structure.</text>
</comment>
<evidence type="ECO:0000256" key="5">
    <source>
        <dbReference type="ARBA" id="ARBA00022801"/>
    </source>
</evidence>
<reference evidence="16 17" key="1">
    <citation type="journal article" date="2014" name="Nat. Commun.">
        <title>Molecular traces of alternative social organization in a termite genome.</title>
        <authorList>
            <person name="Terrapon N."/>
            <person name="Li C."/>
            <person name="Robertson H.M."/>
            <person name="Ji L."/>
            <person name="Meng X."/>
            <person name="Booth W."/>
            <person name="Chen Z."/>
            <person name="Childers C.P."/>
            <person name="Glastad K.M."/>
            <person name="Gokhale K."/>
            <person name="Gowin J."/>
            <person name="Gronenberg W."/>
            <person name="Hermansen R.A."/>
            <person name="Hu H."/>
            <person name="Hunt B.G."/>
            <person name="Huylmans A.K."/>
            <person name="Khalil S.M."/>
            <person name="Mitchell R.D."/>
            <person name="Munoz-Torres M.C."/>
            <person name="Mustard J.A."/>
            <person name="Pan H."/>
            <person name="Reese J.T."/>
            <person name="Scharf M.E."/>
            <person name="Sun F."/>
            <person name="Vogel H."/>
            <person name="Xiao J."/>
            <person name="Yang W."/>
            <person name="Yang Z."/>
            <person name="Yang Z."/>
            <person name="Zhou J."/>
            <person name="Zhu J."/>
            <person name="Brent C.S."/>
            <person name="Elsik C.G."/>
            <person name="Goodisman M.A."/>
            <person name="Liberles D.A."/>
            <person name="Roe R.M."/>
            <person name="Vargo E.L."/>
            <person name="Vilcinskas A."/>
            <person name="Wang J."/>
            <person name="Bornberg-Bauer E."/>
            <person name="Korb J."/>
            <person name="Zhang G."/>
            <person name="Liebig J."/>
        </authorList>
    </citation>
    <scope>NUCLEOTIDE SEQUENCE [LARGE SCALE GENOMIC DNA]</scope>
    <source>
        <tissue evidence="16">Whole organism</tissue>
    </source>
</reference>
<dbReference type="Proteomes" id="UP000027135">
    <property type="component" value="Unassembled WGS sequence"/>
</dbReference>
<dbReference type="SMART" id="SM00020">
    <property type="entry name" value="Tryp_SPc"/>
    <property type="match status" value="1"/>
</dbReference>
<dbReference type="PROSITE" id="PS50240">
    <property type="entry name" value="TRYPSIN_DOM"/>
    <property type="match status" value="1"/>
</dbReference>
<dbReference type="Gene3D" id="2.40.10.10">
    <property type="entry name" value="Trypsin-like serine proteases"/>
    <property type="match status" value="3"/>
</dbReference>
<feature type="domain" description="Peptidase S1" evidence="14">
    <location>
        <begin position="124"/>
        <end position="368"/>
    </location>
</feature>